<keyword evidence="1" id="KW-0812">Transmembrane</keyword>
<sequence>MPLPYLYLIAAVLVMLGTTFYFILRRDNA</sequence>
<evidence type="ECO:0000256" key="1">
    <source>
        <dbReference type="SAM" id="Phobius"/>
    </source>
</evidence>
<name>A0A1I4PZE8_9EURY</name>
<evidence type="ECO:0000313" key="3">
    <source>
        <dbReference type="Proteomes" id="UP000198535"/>
    </source>
</evidence>
<dbReference type="Proteomes" id="UP000198535">
    <property type="component" value="Unassembled WGS sequence"/>
</dbReference>
<feature type="transmembrane region" description="Helical" evidence="1">
    <location>
        <begin position="6"/>
        <end position="24"/>
    </location>
</feature>
<dbReference type="STRING" id="487685.SAMN04488696_0998"/>
<organism evidence="2 3">
    <name type="scientific">Methanolobus profundi</name>
    <dbReference type="NCBI Taxonomy" id="487685"/>
    <lineage>
        <taxon>Archaea</taxon>
        <taxon>Methanobacteriati</taxon>
        <taxon>Methanobacteriota</taxon>
        <taxon>Stenosarchaea group</taxon>
        <taxon>Methanomicrobia</taxon>
        <taxon>Methanosarcinales</taxon>
        <taxon>Methanosarcinaceae</taxon>
        <taxon>Methanolobus</taxon>
    </lineage>
</organism>
<dbReference type="EMBL" id="FOUJ01000001">
    <property type="protein sequence ID" value="SFM32986.1"/>
    <property type="molecule type" value="Genomic_DNA"/>
</dbReference>
<keyword evidence="1" id="KW-1133">Transmembrane helix</keyword>
<keyword evidence="1" id="KW-0472">Membrane</keyword>
<dbReference type="AlphaFoldDB" id="A0A1I4PZE8"/>
<gene>
    <name evidence="2" type="ORF">SAMN04488696_0998</name>
</gene>
<reference evidence="3" key="1">
    <citation type="submission" date="2016-10" db="EMBL/GenBank/DDBJ databases">
        <authorList>
            <person name="Varghese N."/>
            <person name="Submissions S."/>
        </authorList>
    </citation>
    <scope>NUCLEOTIDE SEQUENCE [LARGE SCALE GENOMIC DNA]</scope>
    <source>
        <strain evidence="3">Mob M</strain>
    </source>
</reference>
<protein>
    <submittedName>
        <fullName evidence="2">Uncharacterized protein</fullName>
    </submittedName>
</protein>
<proteinExistence type="predicted"/>
<keyword evidence="3" id="KW-1185">Reference proteome</keyword>
<evidence type="ECO:0000313" key="2">
    <source>
        <dbReference type="EMBL" id="SFM32986.1"/>
    </source>
</evidence>
<accession>A0A1I4PZE8</accession>